<dbReference type="GO" id="GO:0046982">
    <property type="term" value="F:protein heterodimerization activity"/>
    <property type="evidence" value="ECO:0007669"/>
    <property type="project" value="InterPro"/>
</dbReference>
<feature type="domain" description="Histone H2A C-terminal" evidence="1">
    <location>
        <begin position="19"/>
        <end position="50"/>
    </location>
</feature>
<reference evidence="3" key="1">
    <citation type="journal article" date="2017" name="Plant J.">
        <title>The pomegranate (Punica granatum L.) genome and the genomics of punicalagin biosynthesis.</title>
        <authorList>
            <person name="Qin G."/>
            <person name="Xu C."/>
            <person name="Ming R."/>
            <person name="Tang H."/>
            <person name="Guyot R."/>
            <person name="Kramer E.M."/>
            <person name="Hu Y."/>
            <person name="Yi X."/>
            <person name="Qi Y."/>
            <person name="Xu X."/>
            <person name="Gao Z."/>
            <person name="Pan H."/>
            <person name="Jian J."/>
            <person name="Tian Y."/>
            <person name="Yue Z."/>
            <person name="Xu Y."/>
        </authorList>
    </citation>
    <scope>NUCLEOTIDE SEQUENCE [LARGE SCALE GENOMIC DNA]</scope>
    <source>
        <strain evidence="3">cv. Dabenzi</strain>
    </source>
</reference>
<comment type="caution">
    <text evidence="2">The sequence shown here is derived from an EMBL/GenBank/DDBJ whole genome shotgun (WGS) entry which is preliminary data.</text>
</comment>
<sequence>MSGAESGSENPKIAVRNDEELSKLLGSVTIANRGVLPNIHQTRLPKKTKGGVRKGLKKDGPDAIVARATVAGDGVG</sequence>
<dbReference type="InterPro" id="IPR002119">
    <property type="entry name" value="Histone_H2A"/>
</dbReference>
<dbReference type="Pfam" id="PF16211">
    <property type="entry name" value="Histone_H2A_C"/>
    <property type="match status" value="1"/>
</dbReference>
<proteinExistence type="predicted"/>
<evidence type="ECO:0000313" key="3">
    <source>
        <dbReference type="Proteomes" id="UP000197138"/>
    </source>
</evidence>
<dbReference type="GO" id="GO:0003677">
    <property type="term" value="F:DNA binding"/>
    <property type="evidence" value="ECO:0007669"/>
    <property type="project" value="InterPro"/>
</dbReference>
<dbReference type="Proteomes" id="UP000197138">
    <property type="component" value="Unassembled WGS sequence"/>
</dbReference>
<dbReference type="InterPro" id="IPR032454">
    <property type="entry name" value="Histone_H2A_C"/>
</dbReference>
<dbReference type="SUPFAM" id="SSF47113">
    <property type="entry name" value="Histone-fold"/>
    <property type="match status" value="1"/>
</dbReference>
<evidence type="ECO:0000259" key="1">
    <source>
        <dbReference type="Pfam" id="PF16211"/>
    </source>
</evidence>
<dbReference type="PRINTS" id="PR00620">
    <property type="entry name" value="HISTONEH2A"/>
</dbReference>
<dbReference type="Gene3D" id="1.10.20.10">
    <property type="entry name" value="Histone, subunit A"/>
    <property type="match status" value="1"/>
</dbReference>
<evidence type="ECO:0000313" key="2">
    <source>
        <dbReference type="EMBL" id="OWM80911.1"/>
    </source>
</evidence>
<protein>
    <recommendedName>
        <fullName evidence="1">Histone H2A C-terminal domain-containing protein</fullName>
    </recommendedName>
</protein>
<dbReference type="AlphaFoldDB" id="A0A218X8R7"/>
<dbReference type="GO" id="GO:0000786">
    <property type="term" value="C:nucleosome"/>
    <property type="evidence" value="ECO:0007669"/>
    <property type="project" value="InterPro"/>
</dbReference>
<name>A0A218X8R7_PUNGR</name>
<organism evidence="2 3">
    <name type="scientific">Punica granatum</name>
    <name type="common">Pomegranate</name>
    <dbReference type="NCBI Taxonomy" id="22663"/>
    <lineage>
        <taxon>Eukaryota</taxon>
        <taxon>Viridiplantae</taxon>
        <taxon>Streptophyta</taxon>
        <taxon>Embryophyta</taxon>
        <taxon>Tracheophyta</taxon>
        <taxon>Spermatophyta</taxon>
        <taxon>Magnoliopsida</taxon>
        <taxon>eudicotyledons</taxon>
        <taxon>Gunneridae</taxon>
        <taxon>Pentapetalae</taxon>
        <taxon>rosids</taxon>
        <taxon>malvids</taxon>
        <taxon>Myrtales</taxon>
        <taxon>Lythraceae</taxon>
        <taxon>Punica</taxon>
    </lineage>
</organism>
<gene>
    <name evidence="2" type="ORF">CDL15_Pgr006942</name>
</gene>
<accession>A0A218X8R7</accession>
<dbReference type="GO" id="GO:0030527">
    <property type="term" value="F:structural constituent of chromatin"/>
    <property type="evidence" value="ECO:0007669"/>
    <property type="project" value="InterPro"/>
</dbReference>
<dbReference type="InterPro" id="IPR009072">
    <property type="entry name" value="Histone-fold"/>
</dbReference>
<dbReference type="EMBL" id="MTKT01002214">
    <property type="protein sequence ID" value="OWM80911.1"/>
    <property type="molecule type" value="Genomic_DNA"/>
</dbReference>